<dbReference type="InterPro" id="IPR012910">
    <property type="entry name" value="Plug_dom"/>
</dbReference>
<evidence type="ECO:0000256" key="1">
    <source>
        <dbReference type="ARBA" id="ARBA00004571"/>
    </source>
</evidence>
<evidence type="ECO:0000256" key="4">
    <source>
        <dbReference type="ARBA" id="ARBA00022452"/>
    </source>
</evidence>
<evidence type="ECO:0000256" key="14">
    <source>
        <dbReference type="RuleBase" id="RU003357"/>
    </source>
</evidence>
<keyword evidence="7" id="KW-0408">Iron</keyword>
<dbReference type="Gene3D" id="2.170.130.10">
    <property type="entry name" value="TonB-dependent receptor, plug domain"/>
    <property type="match status" value="1"/>
</dbReference>
<comment type="subcellular location">
    <subcellularLocation>
        <location evidence="1 13">Cell outer membrane</location>
        <topology evidence="1 13">Multi-pass membrane protein</topology>
    </subcellularLocation>
</comment>
<evidence type="ECO:0000256" key="8">
    <source>
        <dbReference type="ARBA" id="ARBA00023065"/>
    </source>
</evidence>
<keyword evidence="9 14" id="KW-0798">TonB box</keyword>
<evidence type="ECO:0000256" key="13">
    <source>
        <dbReference type="PROSITE-ProRule" id="PRU01360"/>
    </source>
</evidence>
<reference evidence="17 18" key="1">
    <citation type="submission" date="2018-08" db="EMBL/GenBank/DDBJ databases">
        <authorList>
            <person name="Khan S.A."/>
            <person name="Jeon C.O."/>
            <person name="Chun B.H."/>
            <person name="Jeong S.E."/>
        </authorList>
    </citation>
    <scope>NUCLEOTIDE SEQUENCE [LARGE SCALE GENOMIC DNA]</scope>
    <source>
        <strain evidence="17 18">S-16</strain>
    </source>
</reference>
<dbReference type="Proteomes" id="UP000267464">
    <property type="component" value="Unassembled WGS sequence"/>
</dbReference>
<dbReference type="InterPro" id="IPR036942">
    <property type="entry name" value="Beta-barrel_TonB_sf"/>
</dbReference>
<evidence type="ECO:0000256" key="5">
    <source>
        <dbReference type="ARBA" id="ARBA00022496"/>
    </source>
</evidence>
<keyword evidence="10 13" id="KW-0472">Membrane</keyword>
<name>A0A3N7HY38_9BURK</name>
<feature type="domain" description="TonB-dependent receptor-like beta-barrel" evidence="15">
    <location>
        <begin position="213"/>
        <end position="636"/>
    </location>
</feature>
<keyword evidence="12 13" id="KW-0998">Cell outer membrane</keyword>
<keyword evidence="11 17" id="KW-0675">Receptor</keyword>
<comment type="caution">
    <text evidence="17">The sequence shown here is derived from an EMBL/GenBank/DDBJ whole genome shotgun (WGS) entry which is preliminary data.</text>
</comment>
<organism evidence="17 18">
    <name type="scientific">Piscinibacter terrae</name>
    <dbReference type="NCBI Taxonomy" id="2496871"/>
    <lineage>
        <taxon>Bacteria</taxon>
        <taxon>Pseudomonadati</taxon>
        <taxon>Pseudomonadota</taxon>
        <taxon>Betaproteobacteria</taxon>
        <taxon>Burkholderiales</taxon>
        <taxon>Sphaerotilaceae</taxon>
        <taxon>Piscinibacter</taxon>
    </lineage>
</organism>
<dbReference type="EMBL" id="QUSW01000001">
    <property type="protein sequence ID" value="RQP26813.1"/>
    <property type="molecule type" value="Genomic_DNA"/>
</dbReference>
<evidence type="ECO:0000256" key="11">
    <source>
        <dbReference type="ARBA" id="ARBA00023170"/>
    </source>
</evidence>
<evidence type="ECO:0000259" key="15">
    <source>
        <dbReference type="Pfam" id="PF00593"/>
    </source>
</evidence>
<evidence type="ECO:0000256" key="7">
    <source>
        <dbReference type="ARBA" id="ARBA00023004"/>
    </source>
</evidence>
<keyword evidence="5" id="KW-0410">Iron transport</keyword>
<sequence length="680" mass="74516">MLTLLAPHARAQDADTQVALARQSLPTVEITGNYANAVGTSDAASQGTVTAKLLESRPTLRPAEVLEFVPGVIVTQHSGDGKANQYFLRGFNLDHGTDFATCVDGMPVNMPTHAHGHGYSDLNWLIPELVNRISYKKGPYFADEGDFASAGAAHIDLFDQLPRGVGSVTLGQNGYRRALLANSSAMASGQLLYAVEAAHNDGPWDSPEKFHRFNGVLRYATRTDDSRAAFTAMAYNAGWNSTDQIPLRAVQSGLVGRFGNLDPTDGGQTSRYSLSYALQRTLTDGRFSVDAYVIRSTLDLFSNFTFFSENPVDGDQFEQAERRRVMGLTSSRAWDHSLAGHDSTTTVGLQLRHDRLDPVGLYSTVARRRTATTQESRVRQTSLGLYAENSTQWTPWLRSIAGLRADRFSFRVDSSIAQNSGSQGAGIASPKLSLVFGPWDKTELFINYGHGFHSNDARGTTATVTAKPPHDPVDRVNALVRSRGGELGLRTEIIPGLQSSLALWQLTLGSELLFVGDAGETEPNRASKRYGIEWNNHYAARPWLFFDADLSLSHARFTQADPAGDQIPGAIRTVASFGVTVADRGPWSGQFQLRYFGPRPLIEDGSQNSKATTLAYLRAGYRVSKDVKVALDVFNLFDKQASDIDYYYGSRLKGEAADVDDIHFHPVEPRSVRLTVSMNF</sequence>
<reference evidence="17 18" key="2">
    <citation type="submission" date="2018-12" db="EMBL/GenBank/DDBJ databases">
        <title>Rhizobacter gummiphilus sp. nov., a rubber-degrading bacterium isolated from the soil of a botanical garden in Japan.</title>
        <authorList>
            <person name="Shunsuke S.S."/>
        </authorList>
    </citation>
    <scope>NUCLEOTIDE SEQUENCE [LARGE SCALE GENOMIC DNA]</scope>
    <source>
        <strain evidence="17 18">S-16</strain>
    </source>
</reference>
<dbReference type="Pfam" id="PF00593">
    <property type="entry name" value="TonB_dep_Rec_b-barrel"/>
    <property type="match status" value="1"/>
</dbReference>
<protein>
    <submittedName>
        <fullName evidence="17">TonB-dependent receptor</fullName>
    </submittedName>
</protein>
<comment type="similarity">
    <text evidence="2 13 14">Belongs to the TonB-dependent receptor family.</text>
</comment>
<evidence type="ECO:0000256" key="3">
    <source>
        <dbReference type="ARBA" id="ARBA00022448"/>
    </source>
</evidence>
<gene>
    <name evidence="17" type="ORF">DZC73_03015</name>
</gene>
<dbReference type="InterPro" id="IPR039426">
    <property type="entry name" value="TonB-dep_rcpt-like"/>
</dbReference>
<feature type="domain" description="TonB-dependent receptor plug" evidence="16">
    <location>
        <begin position="45"/>
        <end position="152"/>
    </location>
</feature>
<dbReference type="Pfam" id="PF07715">
    <property type="entry name" value="Plug"/>
    <property type="match status" value="1"/>
</dbReference>
<evidence type="ECO:0000313" key="17">
    <source>
        <dbReference type="EMBL" id="RQP26813.1"/>
    </source>
</evidence>
<dbReference type="Gene3D" id="2.40.170.20">
    <property type="entry name" value="TonB-dependent receptor, beta-barrel domain"/>
    <property type="match status" value="1"/>
</dbReference>
<dbReference type="InterPro" id="IPR000531">
    <property type="entry name" value="Beta-barrel_TonB"/>
</dbReference>
<evidence type="ECO:0000256" key="9">
    <source>
        <dbReference type="ARBA" id="ARBA00023077"/>
    </source>
</evidence>
<evidence type="ECO:0000256" key="2">
    <source>
        <dbReference type="ARBA" id="ARBA00009810"/>
    </source>
</evidence>
<keyword evidence="6 13" id="KW-0812">Transmembrane</keyword>
<evidence type="ECO:0000313" key="18">
    <source>
        <dbReference type="Proteomes" id="UP000267464"/>
    </source>
</evidence>
<proteinExistence type="inferred from homology"/>
<evidence type="ECO:0000256" key="6">
    <source>
        <dbReference type="ARBA" id="ARBA00022692"/>
    </source>
</evidence>
<dbReference type="PROSITE" id="PS52016">
    <property type="entry name" value="TONB_DEPENDENT_REC_3"/>
    <property type="match status" value="1"/>
</dbReference>
<evidence type="ECO:0000256" key="12">
    <source>
        <dbReference type="ARBA" id="ARBA00023237"/>
    </source>
</evidence>
<evidence type="ECO:0000259" key="16">
    <source>
        <dbReference type="Pfam" id="PF07715"/>
    </source>
</evidence>
<dbReference type="OrthoDB" id="99480at2"/>
<dbReference type="InterPro" id="IPR037066">
    <property type="entry name" value="Plug_dom_sf"/>
</dbReference>
<dbReference type="SUPFAM" id="SSF56935">
    <property type="entry name" value="Porins"/>
    <property type="match status" value="1"/>
</dbReference>
<keyword evidence="4 13" id="KW-1134">Transmembrane beta strand</keyword>
<dbReference type="GO" id="GO:0009279">
    <property type="term" value="C:cell outer membrane"/>
    <property type="evidence" value="ECO:0007669"/>
    <property type="project" value="UniProtKB-SubCell"/>
</dbReference>
<evidence type="ECO:0000256" key="10">
    <source>
        <dbReference type="ARBA" id="ARBA00023136"/>
    </source>
</evidence>
<dbReference type="PANTHER" id="PTHR32552">
    <property type="entry name" value="FERRICHROME IRON RECEPTOR-RELATED"/>
    <property type="match status" value="1"/>
</dbReference>
<dbReference type="AlphaFoldDB" id="A0A3N7HY38"/>
<dbReference type="GO" id="GO:0006826">
    <property type="term" value="P:iron ion transport"/>
    <property type="evidence" value="ECO:0007669"/>
    <property type="project" value="UniProtKB-KW"/>
</dbReference>
<keyword evidence="8" id="KW-0406">Ion transport</keyword>
<accession>A0A3N7HY38</accession>
<keyword evidence="18" id="KW-1185">Reference proteome</keyword>
<keyword evidence="3 13" id="KW-0813">Transport</keyword>
<dbReference type="PANTHER" id="PTHR32552:SF81">
    <property type="entry name" value="TONB-DEPENDENT OUTER MEMBRANE RECEPTOR"/>
    <property type="match status" value="1"/>
</dbReference>